<sequence>MVGLVATAGPVVCMRCILGVSSSSPSACPTKSSVHIFSHMYGSYVVFHDRNPKPVLTVLYSMHGRGKNW</sequence>
<name>A0AA86RP08_9FABA</name>
<proteinExistence type="predicted"/>
<dbReference type="AlphaFoldDB" id="A0AA86RP08"/>
<dbReference type="Proteomes" id="UP001189624">
    <property type="component" value="Chromosome 1"/>
</dbReference>
<evidence type="ECO:0000313" key="2">
    <source>
        <dbReference type="Proteomes" id="UP001189624"/>
    </source>
</evidence>
<dbReference type="EMBL" id="OY731398">
    <property type="protein sequence ID" value="CAJ1857788.1"/>
    <property type="molecule type" value="Genomic_DNA"/>
</dbReference>
<accession>A0AA86RP08</accession>
<evidence type="ECO:0000313" key="1">
    <source>
        <dbReference type="EMBL" id="CAJ1857788.1"/>
    </source>
</evidence>
<protein>
    <submittedName>
        <fullName evidence="1">Uncharacterized protein</fullName>
    </submittedName>
</protein>
<organism evidence="1 2">
    <name type="scientific">Sphenostylis stenocarpa</name>
    <dbReference type="NCBI Taxonomy" id="92480"/>
    <lineage>
        <taxon>Eukaryota</taxon>
        <taxon>Viridiplantae</taxon>
        <taxon>Streptophyta</taxon>
        <taxon>Embryophyta</taxon>
        <taxon>Tracheophyta</taxon>
        <taxon>Spermatophyta</taxon>
        <taxon>Magnoliopsida</taxon>
        <taxon>eudicotyledons</taxon>
        <taxon>Gunneridae</taxon>
        <taxon>Pentapetalae</taxon>
        <taxon>rosids</taxon>
        <taxon>fabids</taxon>
        <taxon>Fabales</taxon>
        <taxon>Fabaceae</taxon>
        <taxon>Papilionoideae</taxon>
        <taxon>50 kb inversion clade</taxon>
        <taxon>NPAAA clade</taxon>
        <taxon>indigoferoid/millettioid clade</taxon>
        <taxon>Phaseoleae</taxon>
        <taxon>Sphenostylis</taxon>
    </lineage>
</organism>
<reference evidence="1" key="1">
    <citation type="submission" date="2023-10" db="EMBL/GenBank/DDBJ databases">
        <authorList>
            <person name="Domelevo Entfellner J.-B."/>
        </authorList>
    </citation>
    <scope>NUCLEOTIDE SEQUENCE</scope>
</reference>
<gene>
    <name evidence="1" type="ORF">AYBTSS11_LOCUS2093</name>
</gene>
<dbReference type="Gramene" id="rna-AYBTSS11_LOCUS2093">
    <property type="protein sequence ID" value="CAJ1857788.1"/>
    <property type="gene ID" value="gene-AYBTSS11_LOCUS2093"/>
</dbReference>
<keyword evidence="2" id="KW-1185">Reference proteome</keyword>